<dbReference type="Proteomes" id="UP000008909">
    <property type="component" value="Unassembled WGS sequence"/>
</dbReference>
<reference key="2">
    <citation type="submission" date="2011-10" db="EMBL/GenBank/DDBJ databases">
        <title>The genome and transcriptome sequence of Clonorchis sinensis provide insights into the carcinogenic liver fluke.</title>
        <authorList>
            <person name="Wang X."/>
            <person name="Huang Y."/>
            <person name="Chen W."/>
            <person name="Liu H."/>
            <person name="Guo L."/>
            <person name="Chen Y."/>
            <person name="Luo F."/>
            <person name="Zhou W."/>
            <person name="Sun J."/>
            <person name="Mao Q."/>
            <person name="Liang P."/>
            <person name="Zhou C."/>
            <person name="Tian Y."/>
            <person name="Men J."/>
            <person name="Lv X."/>
            <person name="Huang L."/>
            <person name="Zhou J."/>
            <person name="Hu Y."/>
            <person name="Li R."/>
            <person name="Zhang F."/>
            <person name="Lei H."/>
            <person name="Li X."/>
            <person name="Hu X."/>
            <person name="Liang C."/>
            <person name="Xu J."/>
            <person name="Wu Z."/>
            <person name="Yu X."/>
        </authorList>
    </citation>
    <scope>NUCLEOTIDE SEQUENCE</scope>
    <source>
        <strain>Henan</strain>
    </source>
</reference>
<dbReference type="EMBL" id="DF143884">
    <property type="protein sequence ID" value="GAA54326.1"/>
    <property type="molecule type" value="Genomic_DNA"/>
</dbReference>
<protein>
    <submittedName>
        <fullName evidence="1">Uncharacterized protein</fullName>
    </submittedName>
</protein>
<name>G7YMZ5_CLOSI</name>
<keyword evidence="2" id="KW-1185">Reference proteome</keyword>
<reference evidence="1" key="1">
    <citation type="journal article" date="2011" name="Genome Biol.">
        <title>The draft genome of the carcinogenic human liver fluke Clonorchis sinensis.</title>
        <authorList>
            <person name="Wang X."/>
            <person name="Chen W."/>
            <person name="Huang Y."/>
            <person name="Sun J."/>
            <person name="Men J."/>
            <person name="Liu H."/>
            <person name="Luo F."/>
            <person name="Guo L."/>
            <person name="Lv X."/>
            <person name="Deng C."/>
            <person name="Zhou C."/>
            <person name="Fan Y."/>
            <person name="Li X."/>
            <person name="Huang L."/>
            <person name="Hu Y."/>
            <person name="Liang C."/>
            <person name="Hu X."/>
            <person name="Xu J."/>
            <person name="Yu X."/>
        </authorList>
    </citation>
    <scope>NUCLEOTIDE SEQUENCE [LARGE SCALE GENOMIC DNA]</scope>
    <source>
        <strain evidence="1">Henan</strain>
    </source>
</reference>
<sequence>MNCTHTNKLIPHQPSLNAISRVGLIVAYSRAGPAFRTNDSVNSASVLQAASAHHLALKSSGISKPIFKPRNPGYRATFHFCTLKLAEQQAALALTLDSPDIQVCAEVGRLSVSATQLDDRYALNSVQTTSSHSCTMLRILPAKEVQEAQKAGNARRLFQLILATSSRKPPVSETIRDQNGAIILNTDEQLDC</sequence>
<accession>G7YMZ5</accession>
<gene>
    <name evidence="1" type="ORF">CLF_102294</name>
</gene>
<proteinExistence type="predicted"/>
<evidence type="ECO:0000313" key="2">
    <source>
        <dbReference type="Proteomes" id="UP000008909"/>
    </source>
</evidence>
<organism evidence="1 2">
    <name type="scientific">Clonorchis sinensis</name>
    <name type="common">Chinese liver fluke</name>
    <dbReference type="NCBI Taxonomy" id="79923"/>
    <lineage>
        <taxon>Eukaryota</taxon>
        <taxon>Metazoa</taxon>
        <taxon>Spiralia</taxon>
        <taxon>Lophotrochozoa</taxon>
        <taxon>Platyhelminthes</taxon>
        <taxon>Trematoda</taxon>
        <taxon>Digenea</taxon>
        <taxon>Opisthorchiida</taxon>
        <taxon>Opisthorchiata</taxon>
        <taxon>Opisthorchiidae</taxon>
        <taxon>Clonorchis</taxon>
    </lineage>
</organism>
<evidence type="ECO:0000313" key="1">
    <source>
        <dbReference type="EMBL" id="GAA54326.1"/>
    </source>
</evidence>
<dbReference type="AlphaFoldDB" id="G7YMZ5"/>